<comment type="caution">
    <text evidence="6">The sequence shown here is derived from an EMBL/GenBank/DDBJ whole genome shotgun (WGS) entry which is preliminary data.</text>
</comment>
<dbReference type="InterPro" id="IPR058240">
    <property type="entry name" value="rSAM_sf"/>
</dbReference>
<evidence type="ECO:0000313" key="7">
    <source>
        <dbReference type="Proteomes" id="UP000178302"/>
    </source>
</evidence>
<keyword evidence="3" id="KW-0408">Iron</keyword>
<evidence type="ECO:0000256" key="3">
    <source>
        <dbReference type="ARBA" id="ARBA00023004"/>
    </source>
</evidence>
<dbReference type="Gene3D" id="3.20.20.70">
    <property type="entry name" value="Aldolase class I"/>
    <property type="match status" value="1"/>
</dbReference>
<dbReference type="PANTHER" id="PTHR11228:SF7">
    <property type="entry name" value="PQQA PEPTIDE CYCLASE"/>
    <property type="match status" value="1"/>
</dbReference>
<dbReference type="InterPro" id="IPR013785">
    <property type="entry name" value="Aldolase_TIM"/>
</dbReference>
<protein>
    <recommendedName>
        <fullName evidence="5">Radical SAM core domain-containing protein</fullName>
    </recommendedName>
</protein>
<dbReference type="GO" id="GO:0003824">
    <property type="term" value="F:catalytic activity"/>
    <property type="evidence" value="ECO:0007669"/>
    <property type="project" value="InterPro"/>
</dbReference>
<evidence type="ECO:0000313" key="6">
    <source>
        <dbReference type="EMBL" id="OHA14318.1"/>
    </source>
</evidence>
<dbReference type="SFLD" id="SFLDG01067">
    <property type="entry name" value="SPASM/twitch_domain_containing"/>
    <property type="match status" value="1"/>
</dbReference>
<dbReference type="GO" id="GO:0046872">
    <property type="term" value="F:metal ion binding"/>
    <property type="evidence" value="ECO:0007669"/>
    <property type="project" value="UniProtKB-KW"/>
</dbReference>
<dbReference type="Proteomes" id="UP000178302">
    <property type="component" value="Unassembled WGS sequence"/>
</dbReference>
<proteinExistence type="predicted"/>
<name>A0A1G2LRP4_9BACT</name>
<evidence type="ECO:0000256" key="4">
    <source>
        <dbReference type="ARBA" id="ARBA00023014"/>
    </source>
</evidence>
<dbReference type="InterPro" id="IPR050377">
    <property type="entry name" value="Radical_SAM_PqqE_MftC-like"/>
</dbReference>
<feature type="domain" description="Radical SAM core" evidence="5">
    <location>
        <begin position="25"/>
        <end position="255"/>
    </location>
</feature>
<evidence type="ECO:0000259" key="5">
    <source>
        <dbReference type="PROSITE" id="PS51918"/>
    </source>
</evidence>
<gene>
    <name evidence="6" type="ORF">A2909_02250</name>
</gene>
<dbReference type="GO" id="GO:0051536">
    <property type="term" value="F:iron-sulfur cluster binding"/>
    <property type="evidence" value="ECO:0007669"/>
    <property type="project" value="UniProtKB-KW"/>
</dbReference>
<dbReference type="InterPro" id="IPR007197">
    <property type="entry name" value="rSAM"/>
</dbReference>
<evidence type="ECO:0000256" key="2">
    <source>
        <dbReference type="ARBA" id="ARBA00022723"/>
    </source>
</evidence>
<evidence type="ECO:0000256" key="1">
    <source>
        <dbReference type="ARBA" id="ARBA00022691"/>
    </source>
</evidence>
<keyword evidence="1" id="KW-0949">S-adenosyl-L-methionine</keyword>
<dbReference type="CDD" id="cd01335">
    <property type="entry name" value="Radical_SAM"/>
    <property type="match status" value="1"/>
</dbReference>
<dbReference type="SFLD" id="SFLDS00029">
    <property type="entry name" value="Radical_SAM"/>
    <property type="match status" value="1"/>
</dbReference>
<accession>A0A1G2LRP4</accession>
<dbReference type="EMBL" id="MHQZ01000013">
    <property type="protein sequence ID" value="OHA14318.1"/>
    <property type="molecule type" value="Genomic_DNA"/>
</dbReference>
<dbReference type="AlphaFoldDB" id="A0A1G2LRP4"/>
<dbReference type="InterPro" id="IPR023885">
    <property type="entry name" value="4Fe4S-binding_SPASM_dom"/>
</dbReference>
<reference evidence="6 7" key="1">
    <citation type="journal article" date="2016" name="Nat. Commun.">
        <title>Thousands of microbial genomes shed light on interconnected biogeochemical processes in an aquifer system.</title>
        <authorList>
            <person name="Anantharaman K."/>
            <person name="Brown C.T."/>
            <person name="Hug L.A."/>
            <person name="Sharon I."/>
            <person name="Castelle C.J."/>
            <person name="Probst A.J."/>
            <person name="Thomas B.C."/>
            <person name="Singh A."/>
            <person name="Wilkins M.J."/>
            <person name="Karaoz U."/>
            <person name="Brodie E.L."/>
            <person name="Williams K.H."/>
            <person name="Hubbard S.S."/>
            <person name="Banfield J.F."/>
        </authorList>
    </citation>
    <scope>NUCLEOTIDE SEQUENCE [LARGE SCALE GENOMIC DNA]</scope>
</reference>
<organism evidence="6 7">
    <name type="scientific">Candidatus Tagabacteria bacterium RIFCSPLOWO2_01_FULL_39_11</name>
    <dbReference type="NCBI Taxonomy" id="1802295"/>
    <lineage>
        <taxon>Bacteria</taxon>
        <taxon>Candidatus Tagaibacteriota</taxon>
    </lineage>
</organism>
<dbReference type="Pfam" id="PF04055">
    <property type="entry name" value="Radical_SAM"/>
    <property type="match status" value="1"/>
</dbReference>
<dbReference type="Pfam" id="PF13186">
    <property type="entry name" value="SPASM"/>
    <property type="match status" value="1"/>
</dbReference>
<dbReference type="PROSITE" id="PS51918">
    <property type="entry name" value="RADICAL_SAM"/>
    <property type="match status" value="1"/>
</dbReference>
<dbReference type="SUPFAM" id="SSF102114">
    <property type="entry name" value="Radical SAM enzymes"/>
    <property type="match status" value="1"/>
</dbReference>
<keyword evidence="4" id="KW-0411">Iron-sulfur</keyword>
<keyword evidence="2" id="KW-0479">Metal-binding</keyword>
<dbReference type="PANTHER" id="PTHR11228">
    <property type="entry name" value="RADICAL SAM DOMAIN PROTEIN"/>
    <property type="match status" value="1"/>
</dbReference>
<sequence>MKLQLSGHKLLWHTEILEKWQKGEFFYPLHLDIGPSYSCSQDCAFCYVGYLRKKGGRRQKFLEKEVFLRLMEELGEAGVKSIAMCGCGEPLLNSATPNAVVRAKECGVDVSLITNGVHFTPTVAEKTLESLSWVRFSIYGASKKVYDAVHRGGENDWKNAYSNLREICEIKRKRSLKTTIGSVMLVLPENGHEVDLLAQRLKEYGVDYLSVKPATQNPKNTFSAPRDLHKRFKDNLLLTEKLSSNNFHVEVRWDQFGFEEQFIESGRSVKGYGECLGLPFIACIDADGSVYACNGHWRNPKFLYGNVYEKPYKEIWQDAWKRMYNLKDEINLGECEPICRTHAINNFLWQLNHPPEHINFP</sequence>